<dbReference type="AlphaFoldDB" id="A0A314KK17"/>
<gene>
    <name evidence="2" type="ORF">A4A49_59118</name>
</gene>
<protein>
    <submittedName>
        <fullName evidence="2">Uncharacterized protein</fullName>
    </submittedName>
</protein>
<accession>A0A314KK17</accession>
<organism evidence="2 3">
    <name type="scientific">Nicotiana attenuata</name>
    <name type="common">Coyote tobacco</name>
    <dbReference type="NCBI Taxonomy" id="49451"/>
    <lineage>
        <taxon>Eukaryota</taxon>
        <taxon>Viridiplantae</taxon>
        <taxon>Streptophyta</taxon>
        <taxon>Embryophyta</taxon>
        <taxon>Tracheophyta</taxon>
        <taxon>Spermatophyta</taxon>
        <taxon>Magnoliopsida</taxon>
        <taxon>eudicotyledons</taxon>
        <taxon>Gunneridae</taxon>
        <taxon>Pentapetalae</taxon>
        <taxon>asterids</taxon>
        <taxon>lamiids</taxon>
        <taxon>Solanales</taxon>
        <taxon>Solanaceae</taxon>
        <taxon>Nicotianoideae</taxon>
        <taxon>Nicotianeae</taxon>
        <taxon>Nicotiana</taxon>
    </lineage>
</organism>
<dbReference type="EMBL" id="MJEQ01001707">
    <property type="protein sequence ID" value="OIT29741.1"/>
    <property type="molecule type" value="Genomic_DNA"/>
</dbReference>
<evidence type="ECO:0000256" key="1">
    <source>
        <dbReference type="SAM" id="MobiDB-lite"/>
    </source>
</evidence>
<sequence>EKIELAVSKSTVDESEISSNDAVGKVLGKEHPGRVRYLELGATPSNTFRETNLRLGNIRIVSNNIGCSSSGCQEKYNQLMNTLKAYMIMKEGSIPEQFAGIFASPTTPSDAGSGPVSPTDARRSYGASNPSDNH</sequence>
<dbReference type="Gramene" id="OIT29741">
    <property type="protein sequence ID" value="OIT29741"/>
    <property type="gene ID" value="A4A49_59118"/>
</dbReference>
<name>A0A314KK17_NICAT</name>
<proteinExistence type="predicted"/>
<dbReference type="Proteomes" id="UP000187609">
    <property type="component" value="Unassembled WGS sequence"/>
</dbReference>
<evidence type="ECO:0000313" key="2">
    <source>
        <dbReference type="EMBL" id="OIT29741.1"/>
    </source>
</evidence>
<evidence type="ECO:0000313" key="3">
    <source>
        <dbReference type="Proteomes" id="UP000187609"/>
    </source>
</evidence>
<comment type="caution">
    <text evidence="2">The sequence shown here is derived from an EMBL/GenBank/DDBJ whole genome shotgun (WGS) entry which is preliminary data.</text>
</comment>
<keyword evidence="3" id="KW-1185">Reference proteome</keyword>
<feature type="non-terminal residue" evidence="2">
    <location>
        <position position="1"/>
    </location>
</feature>
<feature type="region of interest" description="Disordered" evidence="1">
    <location>
        <begin position="100"/>
        <end position="134"/>
    </location>
</feature>
<reference evidence="2" key="1">
    <citation type="submission" date="2016-11" db="EMBL/GenBank/DDBJ databases">
        <title>The genome of Nicotiana attenuata.</title>
        <authorList>
            <person name="Xu S."/>
            <person name="Brockmoeller T."/>
            <person name="Gaquerel E."/>
            <person name="Navarro A."/>
            <person name="Kuhl H."/>
            <person name="Gase K."/>
            <person name="Ling Z."/>
            <person name="Zhou W."/>
            <person name="Kreitzer C."/>
            <person name="Stanke M."/>
            <person name="Tang H."/>
            <person name="Lyons E."/>
            <person name="Pandey P."/>
            <person name="Pandey S.P."/>
            <person name="Timmermann B."/>
            <person name="Baldwin I.T."/>
        </authorList>
    </citation>
    <scope>NUCLEOTIDE SEQUENCE [LARGE SCALE GENOMIC DNA]</scope>
    <source>
        <strain evidence="2">UT</strain>
    </source>
</reference>